<dbReference type="AlphaFoldDB" id="A0A8K0EAY6"/>
<sequence>MLPILTFRYSGFPHKPWDPLLERFARRHPYPAMKTPYMPVLECHTEITFRTGYQNTLSELYLQVLLQKNGTIVPKRRRCICGSCNHRISFACRVRIVALNK</sequence>
<gene>
    <name evidence="1" type="primary">Hypp7339</name>
    <name evidence="1" type="ORF">BLAG_LOCUS7191</name>
</gene>
<accession>A0A8K0EAY6</accession>
<proteinExistence type="predicted"/>
<dbReference type="Proteomes" id="UP000838412">
    <property type="component" value="Chromosome 14"/>
</dbReference>
<dbReference type="EMBL" id="OV696699">
    <property type="protein sequence ID" value="CAH1244593.1"/>
    <property type="molecule type" value="Genomic_DNA"/>
</dbReference>
<evidence type="ECO:0000313" key="1">
    <source>
        <dbReference type="EMBL" id="CAH1244593.1"/>
    </source>
</evidence>
<evidence type="ECO:0000313" key="2">
    <source>
        <dbReference type="Proteomes" id="UP000838412"/>
    </source>
</evidence>
<organism evidence="1 2">
    <name type="scientific">Branchiostoma lanceolatum</name>
    <name type="common">Common lancelet</name>
    <name type="synonym">Amphioxus lanceolatum</name>
    <dbReference type="NCBI Taxonomy" id="7740"/>
    <lineage>
        <taxon>Eukaryota</taxon>
        <taxon>Metazoa</taxon>
        <taxon>Chordata</taxon>
        <taxon>Cephalochordata</taxon>
        <taxon>Leptocardii</taxon>
        <taxon>Amphioxiformes</taxon>
        <taxon>Branchiostomatidae</taxon>
        <taxon>Branchiostoma</taxon>
    </lineage>
</organism>
<reference evidence="1" key="1">
    <citation type="submission" date="2022-01" db="EMBL/GenBank/DDBJ databases">
        <authorList>
            <person name="Braso-Vives M."/>
        </authorList>
    </citation>
    <scope>NUCLEOTIDE SEQUENCE</scope>
</reference>
<protein>
    <submittedName>
        <fullName evidence="1">Hypp7339 protein</fullName>
    </submittedName>
</protein>
<name>A0A8K0EAY6_BRALA</name>
<keyword evidence="2" id="KW-1185">Reference proteome</keyword>